<dbReference type="GO" id="GO:0061522">
    <property type="term" value="F:1,4-dihydroxy-2-naphthoyl-CoA thioesterase activity"/>
    <property type="evidence" value="ECO:0007669"/>
    <property type="project" value="TreeGrafter"/>
</dbReference>
<evidence type="ECO:0000313" key="4">
    <source>
        <dbReference type="Proteomes" id="UP000193200"/>
    </source>
</evidence>
<feature type="domain" description="Thioesterase" evidence="2">
    <location>
        <begin position="61"/>
        <end position="135"/>
    </location>
</feature>
<dbReference type="InterPro" id="IPR003736">
    <property type="entry name" value="PAAI_dom"/>
</dbReference>
<sequence>MADNAGTGGVAGFDPARIEEIINRGIPHCGELGIHVERIGDGTCCLRLDYQERLVGDPASGVLHGGVITTLTDSVSGMSVYMALKKFVPIATLDLRIDYLRPSTPHEPLFAEAHCFKTTRQIAFVRGLAYNNDRDDPVASCAGTFMINSSDTPPLSGRSKQGREAGQ</sequence>
<dbReference type="PANTHER" id="PTHR43240">
    <property type="entry name" value="1,4-DIHYDROXY-2-NAPHTHOYL-COA THIOESTERASE 1"/>
    <property type="match status" value="1"/>
</dbReference>
<gene>
    <name evidence="3" type="ORF">OCH7691_01409</name>
</gene>
<dbReference type="InParanoid" id="A0A1Y5SAA6"/>
<proteinExistence type="predicted"/>
<dbReference type="InterPro" id="IPR006683">
    <property type="entry name" value="Thioestr_dom"/>
</dbReference>
<protein>
    <recommendedName>
        <fullName evidence="2">Thioesterase domain-containing protein</fullName>
    </recommendedName>
</protein>
<reference evidence="3 4" key="1">
    <citation type="submission" date="2017-03" db="EMBL/GenBank/DDBJ databases">
        <authorList>
            <person name="Afonso C.L."/>
            <person name="Miller P.J."/>
            <person name="Scott M.A."/>
            <person name="Spackman E."/>
            <person name="Goraichik I."/>
            <person name="Dimitrov K.M."/>
            <person name="Suarez D.L."/>
            <person name="Swayne D.E."/>
        </authorList>
    </citation>
    <scope>NUCLEOTIDE SEQUENCE [LARGE SCALE GENOMIC DNA]</scope>
    <source>
        <strain evidence="3 4">CECT 7691</strain>
    </source>
</reference>
<organism evidence="3 4">
    <name type="scientific">Oceanibacterium hippocampi</name>
    <dbReference type="NCBI Taxonomy" id="745714"/>
    <lineage>
        <taxon>Bacteria</taxon>
        <taxon>Pseudomonadati</taxon>
        <taxon>Pseudomonadota</taxon>
        <taxon>Alphaproteobacteria</taxon>
        <taxon>Sneathiellales</taxon>
        <taxon>Sneathiellaceae</taxon>
        <taxon>Oceanibacterium</taxon>
    </lineage>
</organism>
<dbReference type="FunCoup" id="A0A1Y5SAA6">
    <property type="interactions" value="15"/>
</dbReference>
<dbReference type="OrthoDB" id="9813158at2"/>
<dbReference type="SUPFAM" id="SSF54637">
    <property type="entry name" value="Thioesterase/thiol ester dehydrase-isomerase"/>
    <property type="match status" value="1"/>
</dbReference>
<dbReference type="EMBL" id="FWFR01000001">
    <property type="protein sequence ID" value="SLN35387.1"/>
    <property type="molecule type" value="Genomic_DNA"/>
</dbReference>
<dbReference type="AlphaFoldDB" id="A0A1Y5SAA6"/>
<dbReference type="CDD" id="cd03443">
    <property type="entry name" value="PaaI_thioesterase"/>
    <property type="match status" value="1"/>
</dbReference>
<dbReference type="PANTHER" id="PTHR43240:SF7">
    <property type="entry name" value="BLR7284 PROTEIN"/>
    <property type="match status" value="1"/>
</dbReference>
<dbReference type="GO" id="GO:0005829">
    <property type="term" value="C:cytosol"/>
    <property type="evidence" value="ECO:0007669"/>
    <property type="project" value="TreeGrafter"/>
</dbReference>
<accession>A0A1Y5SAA6</accession>
<dbReference type="Gene3D" id="3.10.129.10">
    <property type="entry name" value="Hotdog Thioesterase"/>
    <property type="match status" value="1"/>
</dbReference>
<name>A0A1Y5SAA6_9PROT</name>
<dbReference type="Proteomes" id="UP000193200">
    <property type="component" value="Unassembled WGS sequence"/>
</dbReference>
<evidence type="ECO:0000259" key="2">
    <source>
        <dbReference type="Pfam" id="PF03061"/>
    </source>
</evidence>
<evidence type="ECO:0000313" key="3">
    <source>
        <dbReference type="EMBL" id="SLN35387.1"/>
    </source>
</evidence>
<dbReference type="InterPro" id="IPR029069">
    <property type="entry name" value="HotDog_dom_sf"/>
</dbReference>
<keyword evidence="1" id="KW-0378">Hydrolase</keyword>
<keyword evidence="4" id="KW-1185">Reference proteome</keyword>
<dbReference type="NCBIfam" id="TIGR00369">
    <property type="entry name" value="unchar_dom_1"/>
    <property type="match status" value="1"/>
</dbReference>
<dbReference type="RefSeq" id="WP_085882625.1">
    <property type="nucleotide sequence ID" value="NZ_FWFR01000001.1"/>
</dbReference>
<evidence type="ECO:0000256" key="1">
    <source>
        <dbReference type="ARBA" id="ARBA00022801"/>
    </source>
</evidence>
<dbReference type="Pfam" id="PF03061">
    <property type="entry name" value="4HBT"/>
    <property type="match status" value="1"/>
</dbReference>